<dbReference type="PANTHER" id="PTHR19846:SF0">
    <property type="entry name" value="PRE-MRNA PROCESSING FACTOR 4"/>
    <property type="match status" value="1"/>
</dbReference>
<dbReference type="InterPro" id="IPR020472">
    <property type="entry name" value="WD40_PAC1"/>
</dbReference>
<gene>
    <name evidence="6" type="ORF">CLIB1423_11S02190</name>
</gene>
<dbReference type="InterPro" id="IPR036322">
    <property type="entry name" value="WD40_repeat_dom_sf"/>
</dbReference>
<dbReference type="InterPro" id="IPR014906">
    <property type="entry name" value="PRP4-like"/>
</dbReference>
<dbReference type="Pfam" id="PF00400">
    <property type="entry name" value="WD40"/>
    <property type="match status" value="6"/>
</dbReference>
<dbReference type="Gene3D" id="2.130.10.10">
    <property type="entry name" value="YVTN repeat-like/Quinoprotein amine dehydrogenase"/>
    <property type="match status" value="2"/>
</dbReference>
<dbReference type="OrthoDB" id="540662at2759"/>
<name>A0A9P0VYB6_9ASCO</name>
<dbReference type="EMBL" id="CAKXYY010000011">
    <property type="protein sequence ID" value="CAH2353546.1"/>
    <property type="molecule type" value="Genomic_DNA"/>
</dbReference>
<feature type="region of interest" description="Disordered" evidence="4">
    <location>
        <begin position="63"/>
        <end position="93"/>
    </location>
</feature>
<keyword evidence="7" id="KW-1185">Reference proteome</keyword>
<dbReference type="Gene3D" id="4.10.280.110">
    <property type="entry name" value="Pre-mRNA processing factor 4 domain"/>
    <property type="match status" value="1"/>
</dbReference>
<dbReference type="GO" id="GO:0000398">
    <property type="term" value="P:mRNA splicing, via spliceosome"/>
    <property type="evidence" value="ECO:0007669"/>
    <property type="project" value="TreeGrafter"/>
</dbReference>
<feature type="repeat" description="WD" evidence="3">
    <location>
        <begin position="245"/>
        <end position="286"/>
    </location>
</feature>
<feature type="repeat" description="WD" evidence="3">
    <location>
        <begin position="203"/>
        <end position="244"/>
    </location>
</feature>
<dbReference type="PROSITE" id="PS50082">
    <property type="entry name" value="WD_REPEATS_2"/>
    <property type="match status" value="5"/>
</dbReference>
<dbReference type="SMART" id="SM00500">
    <property type="entry name" value="SFM"/>
    <property type="match status" value="1"/>
</dbReference>
<dbReference type="PROSITE" id="PS00678">
    <property type="entry name" value="WD_REPEATS_1"/>
    <property type="match status" value="1"/>
</dbReference>
<keyword evidence="6" id="KW-0687">Ribonucleoprotein</keyword>
<dbReference type="InterPro" id="IPR019775">
    <property type="entry name" value="WD40_repeat_CS"/>
</dbReference>
<dbReference type="Pfam" id="PF08799">
    <property type="entry name" value="PRP4"/>
    <property type="match status" value="1"/>
</dbReference>
<evidence type="ECO:0000256" key="4">
    <source>
        <dbReference type="SAM" id="MobiDB-lite"/>
    </source>
</evidence>
<dbReference type="InterPro" id="IPR015943">
    <property type="entry name" value="WD40/YVTN_repeat-like_dom_sf"/>
</dbReference>
<keyword evidence="2" id="KW-0677">Repeat</keyword>
<dbReference type="PANTHER" id="PTHR19846">
    <property type="entry name" value="WD40 REPEAT PROTEIN"/>
    <property type="match status" value="1"/>
</dbReference>
<evidence type="ECO:0000313" key="6">
    <source>
        <dbReference type="EMBL" id="CAH2353546.1"/>
    </source>
</evidence>
<dbReference type="GO" id="GO:0030621">
    <property type="term" value="F:U4 snRNA binding"/>
    <property type="evidence" value="ECO:0007669"/>
    <property type="project" value="TreeGrafter"/>
</dbReference>
<dbReference type="SUPFAM" id="SSF50978">
    <property type="entry name" value="WD40 repeat-like"/>
    <property type="match status" value="1"/>
</dbReference>
<evidence type="ECO:0000256" key="2">
    <source>
        <dbReference type="ARBA" id="ARBA00022737"/>
    </source>
</evidence>
<dbReference type="AlphaFoldDB" id="A0A9P0VYB6"/>
<reference evidence="6" key="1">
    <citation type="submission" date="2022-03" db="EMBL/GenBank/DDBJ databases">
        <authorList>
            <person name="Legras J.-L."/>
            <person name="Devillers H."/>
            <person name="Grondin C."/>
        </authorList>
    </citation>
    <scope>NUCLEOTIDE SEQUENCE</scope>
    <source>
        <strain evidence="6">CLIB 1423</strain>
    </source>
</reference>
<dbReference type="InterPro" id="IPR001680">
    <property type="entry name" value="WD40_rpt"/>
</dbReference>
<dbReference type="PRINTS" id="PR00320">
    <property type="entry name" value="GPROTEINBRPT"/>
</dbReference>
<dbReference type="GO" id="GO:0017070">
    <property type="term" value="F:U6 snRNA binding"/>
    <property type="evidence" value="ECO:0007669"/>
    <property type="project" value="TreeGrafter"/>
</dbReference>
<accession>A0A9P0VYB6</accession>
<organism evidence="6 7">
    <name type="scientific">[Candida] railenensis</name>
    <dbReference type="NCBI Taxonomy" id="45579"/>
    <lineage>
        <taxon>Eukaryota</taxon>
        <taxon>Fungi</taxon>
        <taxon>Dikarya</taxon>
        <taxon>Ascomycota</taxon>
        <taxon>Saccharomycotina</taxon>
        <taxon>Pichiomycetes</taxon>
        <taxon>Debaryomycetaceae</taxon>
        <taxon>Kurtzmaniella</taxon>
    </lineage>
</organism>
<evidence type="ECO:0000313" key="7">
    <source>
        <dbReference type="Proteomes" id="UP000837801"/>
    </source>
</evidence>
<dbReference type="SUPFAM" id="SSF158230">
    <property type="entry name" value="PRP4-like"/>
    <property type="match status" value="1"/>
</dbReference>
<keyword evidence="1 3" id="KW-0853">WD repeat</keyword>
<feature type="domain" description="Pre-mRNA processing factor 4 (PRP4)-like" evidence="5">
    <location>
        <begin position="22"/>
        <end position="68"/>
    </location>
</feature>
<evidence type="ECO:0000259" key="5">
    <source>
        <dbReference type="SMART" id="SM00500"/>
    </source>
</evidence>
<feature type="compositionally biased region" description="Acidic residues" evidence="4">
    <location>
        <begin position="72"/>
        <end position="91"/>
    </location>
</feature>
<dbReference type="Proteomes" id="UP000837801">
    <property type="component" value="Unassembled WGS sequence"/>
</dbReference>
<dbReference type="SMART" id="SM00320">
    <property type="entry name" value="WD40"/>
    <property type="match status" value="7"/>
</dbReference>
<sequence length="481" mass="53306">MDVDALTVINERKPANLVNAPTTDDQVRKALRGIGEPVTYFGEDKADRRARLVDLLSNRNLKGTEEGNGFGSEDEFEDSDVDDEMDDDNEEFYTPGSDELLTIRKEILSYSLDKSRNRLAAQKKHASKSTDFIKILKYRRSINSKLEGLELYGSQSLATRALSKIRYSRIVDNGKMDNFLAVGSWDGSIHILDSDLSEKHKSIGKHTEKVSAIDWSRDNSNVLSGGGEGSINVWNVKSESNETISNAHPARITETLYHPSGAYFASTSFDQTWKLWDATTLKTIYQQEGHSKEVYCGSFHPDGGIFSSAGLDAIGYIWDLRSGRSISILQGHIQGIYSMDWAPNGIHLATASGDCSVKIWDLRNPTSELFSIPAHSKLVSEVRFLTSNSVLKGVPEVTDEFGTNPERLSNEFVDDNAGISDAGSFLVTSSYDGLVNVWSADNWVKVKTLQGHNDKVMSCDISPTGTIASCGWDRTVKIWQY</sequence>
<proteinExistence type="predicted"/>
<evidence type="ECO:0000256" key="3">
    <source>
        <dbReference type="PROSITE-ProRule" id="PRU00221"/>
    </source>
</evidence>
<dbReference type="InterPro" id="IPR036285">
    <property type="entry name" value="PRP4-like_sf"/>
</dbReference>
<feature type="repeat" description="WD" evidence="3">
    <location>
        <begin position="449"/>
        <end position="481"/>
    </location>
</feature>
<dbReference type="GO" id="GO:0046540">
    <property type="term" value="C:U4/U6 x U5 tri-snRNP complex"/>
    <property type="evidence" value="ECO:0007669"/>
    <property type="project" value="TreeGrafter"/>
</dbReference>
<feature type="repeat" description="WD" evidence="3">
    <location>
        <begin position="287"/>
        <end position="328"/>
    </location>
</feature>
<evidence type="ECO:0000256" key="1">
    <source>
        <dbReference type="ARBA" id="ARBA00022574"/>
    </source>
</evidence>
<dbReference type="CDD" id="cd00200">
    <property type="entry name" value="WD40"/>
    <property type="match status" value="1"/>
</dbReference>
<dbReference type="PROSITE" id="PS50294">
    <property type="entry name" value="WD_REPEATS_REGION"/>
    <property type="match status" value="5"/>
</dbReference>
<comment type="caution">
    <text evidence="6">The sequence shown here is derived from an EMBL/GenBank/DDBJ whole genome shotgun (WGS) entry which is preliminary data.</text>
</comment>
<protein>
    <submittedName>
        <fullName evidence="6">U4/U6 small nuclear ribonucleoprotein Prp4p</fullName>
    </submittedName>
</protein>
<feature type="repeat" description="WD" evidence="3">
    <location>
        <begin position="329"/>
        <end position="364"/>
    </location>
</feature>